<dbReference type="PANTHER" id="PTHR16222">
    <property type="entry name" value="ADP-RIBOSYLGLYCOHYDROLASE"/>
    <property type="match status" value="1"/>
</dbReference>
<keyword evidence="2" id="KW-1185">Reference proteome</keyword>
<organism evidence="1 2">
    <name type="scientific">Holothuria leucospilota</name>
    <name type="common">Black long sea cucumber</name>
    <name type="synonym">Mertensiothuria leucospilota</name>
    <dbReference type="NCBI Taxonomy" id="206669"/>
    <lineage>
        <taxon>Eukaryota</taxon>
        <taxon>Metazoa</taxon>
        <taxon>Echinodermata</taxon>
        <taxon>Eleutherozoa</taxon>
        <taxon>Echinozoa</taxon>
        <taxon>Holothuroidea</taxon>
        <taxon>Aspidochirotacea</taxon>
        <taxon>Aspidochirotida</taxon>
        <taxon>Holothuriidae</taxon>
        <taxon>Holothuria</taxon>
    </lineage>
</organism>
<dbReference type="GO" id="GO:0016787">
    <property type="term" value="F:hydrolase activity"/>
    <property type="evidence" value="ECO:0007669"/>
    <property type="project" value="UniProtKB-KW"/>
</dbReference>
<dbReference type="PANTHER" id="PTHR16222:SF41">
    <property type="entry name" value="ADP-RIBOSYLARGININE HYDROLASE"/>
    <property type="match status" value="1"/>
</dbReference>
<dbReference type="SUPFAM" id="SSF101478">
    <property type="entry name" value="ADP-ribosylglycohydrolase"/>
    <property type="match status" value="1"/>
</dbReference>
<dbReference type="InterPro" id="IPR005502">
    <property type="entry name" value="Ribosyl_crysJ1"/>
</dbReference>
<comment type="caution">
    <text evidence="1">The sequence shown here is derived from an EMBL/GenBank/DDBJ whole genome shotgun (WGS) entry which is preliminary data.</text>
</comment>
<name>A0A9Q0YPA1_HOLLE</name>
<dbReference type="Gene3D" id="1.10.4080.10">
    <property type="entry name" value="ADP-ribosylation/Crystallin J1"/>
    <property type="match status" value="1"/>
</dbReference>
<sequence length="266" mass="29692">MSLESFQAALVLSAAGNCIGQHSSTCDVLEHKIIDGSTPVQESIVLHLATAEALAKGKCGQQFLQEFATNCSECMASDMQRRVVSNIVLQRTSELQPSHHSTLFAPFNHGAVDNCASIRALVIGLRYHKPNHVDELIASVIESTRMIHHHPISYLGALTTALFASFAVQEREPREWGAGLMAALRLALEYIVSDGRNVSESGQEWQQFEDRWKEYLALRGILEGEKRPKFPKKFKKKEERDEFCRRFSLPRMESGSCSHDAPLIAV</sequence>
<dbReference type="Proteomes" id="UP001152320">
    <property type="component" value="Chromosome 17"/>
</dbReference>
<evidence type="ECO:0000313" key="1">
    <source>
        <dbReference type="EMBL" id="KAJ8026018.1"/>
    </source>
</evidence>
<accession>A0A9Q0YPA1</accession>
<dbReference type="EMBL" id="JAIZAY010000017">
    <property type="protein sequence ID" value="KAJ8026018.1"/>
    <property type="molecule type" value="Genomic_DNA"/>
</dbReference>
<dbReference type="InterPro" id="IPR050792">
    <property type="entry name" value="ADP-ribosylglycohydrolase"/>
</dbReference>
<dbReference type="Pfam" id="PF03747">
    <property type="entry name" value="ADP_ribosyl_GH"/>
    <property type="match status" value="1"/>
</dbReference>
<keyword evidence="1" id="KW-0378">Hydrolase</keyword>
<reference evidence="1" key="1">
    <citation type="submission" date="2021-10" db="EMBL/GenBank/DDBJ databases">
        <title>Tropical sea cucumber genome reveals ecological adaptation and Cuvierian tubules defense mechanism.</title>
        <authorList>
            <person name="Chen T."/>
        </authorList>
    </citation>
    <scope>NUCLEOTIDE SEQUENCE</scope>
    <source>
        <strain evidence="1">Nanhai2018</strain>
        <tissue evidence="1">Muscle</tissue>
    </source>
</reference>
<dbReference type="InterPro" id="IPR036705">
    <property type="entry name" value="Ribosyl_crysJ1_sf"/>
</dbReference>
<gene>
    <name evidence="1" type="ORF">HOLleu_33746</name>
</gene>
<dbReference type="OrthoDB" id="10250509at2759"/>
<proteinExistence type="predicted"/>
<protein>
    <submittedName>
        <fullName evidence="1">[Protein ADP-ribosylarginine] hydrolase</fullName>
    </submittedName>
</protein>
<dbReference type="AlphaFoldDB" id="A0A9Q0YPA1"/>
<evidence type="ECO:0000313" key="2">
    <source>
        <dbReference type="Proteomes" id="UP001152320"/>
    </source>
</evidence>